<dbReference type="Pfam" id="PF00400">
    <property type="entry name" value="WD40"/>
    <property type="match status" value="2"/>
</dbReference>
<dbReference type="Gene3D" id="2.130.10.10">
    <property type="entry name" value="YVTN repeat-like/Quinoprotein amine dehydrogenase"/>
    <property type="match status" value="1"/>
</dbReference>
<evidence type="ECO:0000313" key="7">
    <source>
        <dbReference type="Proteomes" id="UP000320333"/>
    </source>
</evidence>
<comment type="similarity">
    <text evidence="1">Belongs to the WD repeat Groucho/TLE family.</text>
</comment>
<evidence type="ECO:0000256" key="4">
    <source>
        <dbReference type="PROSITE-ProRule" id="PRU00221"/>
    </source>
</evidence>
<feature type="compositionally biased region" description="Polar residues" evidence="5">
    <location>
        <begin position="223"/>
        <end position="242"/>
    </location>
</feature>
<sequence>MSSAARSRRGRPALSRKDANRSDAPTNQGGLPGLIDGAAMAAHRTTASAAGHLSISLAPFAAALEAVKRDILLADSAVGGLSRENLTLKTAYDEAHKKLAVLERLSRDQNELISSSLGVLRQLIPAVHPDEKRIIIENLSAFETKQNSVNAELDALQLTAMQRSSTSDVPPAIAPPGSLPVRSDQPFQSQGIGSFHSSKRMSITNLQQSKAKRVASVHPKVARNSQTSNSVTLEQSTLSGHSDSPAAVVTPSPAGVSQQRQQHSSNQQQPFLQENRSASSSSHSWFQTALDTPIHSTVTSSAPVPSGSNRDSEDVGQIGAMSSQNGANAAALLQALSKRVEQPQNEHDHANTWTNETNYFGADNSLGTSQTALAFHSALAYHSTGFGGQEVHVGATQTPRNMTSSGSTFTFPEVSSADQEEDTLNEGLDDRDFYIDGPLPSFTRKIRFQTDDLVSSVFFANPFGLAYTGSSKNELQIWNILKSLEENIPTHAGTLNLEGETAGYTRVIKVSPNGHTMTIPKIRSRMRAESGPTFSATFMADDRTMVTTHGNGAVELWDVHNARWIRTLGRHELDATCCGIINEADQIISGSGDKTVRIWDVRGGTYSGEGDAGSNYEVFRLGMENDVYCLGCDPERDGTVAIGLSSGMISLISFAQSQAPVLIEDVNDSIGKGITSLKYSHGGNWLVSTGMDQKLSIWSPNLEKLAEMEEPGVIISNDVFSSMSNGLYILNGLTDKSAVLHYADC</sequence>
<dbReference type="InterPro" id="IPR019775">
    <property type="entry name" value="WD40_repeat_CS"/>
</dbReference>
<reference evidence="6 7" key="1">
    <citation type="journal article" date="2019" name="Sci. Rep.">
        <title>Comparative genomics of chytrid fungi reveal insights into the obligate biotrophic and pathogenic lifestyle of Synchytrium endobioticum.</title>
        <authorList>
            <person name="van de Vossenberg B.T.L.H."/>
            <person name="Warris S."/>
            <person name="Nguyen H.D.T."/>
            <person name="van Gent-Pelzer M.P.E."/>
            <person name="Joly D.L."/>
            <person name="van de Geest H.C."/>
            <person name="Bonants P.J.M."/>
            <person name="Smith D.S."/>
            <person name="Levesque C.A."/>
            <person name="van der Lee T.A.J."/>
        </authorList>
    </citation>
    <scope>NUCLEOTIDE SEQUENCE [LARGE SCALE GENOMIC DNA]</scope>
    <source>
        <strain evidence="6 7">CBS 675.73</strain>
    </source>
</reference>
<comment type="caution">
    <text evidence="6">The sequence shown here is derived from an EMBL/GenBank/DDBJ whole genome shotgun (WGS) entry which is preliminary data.</text>
</comment>
<dbReference type="Proteomes" id="UP000320333">
    <property type="component" value="Unassembled WGS sequence"/>
</dbReference>
<evidence type="ECO:0000256" key="3">
    <source>
        <dbReference type="ARBA" id="ARBA00022737"/>
    </source>
</evidence>
<dbReference type="EMBL" id="QEAP01000002">
    <property type="protein sequence ID" value="TPX78589.1"/>
    <property type="molecule type" value="Genomic_DNA"/>
</dbReference>
<feature type="region of interest" description="Disordered" evidence="5">
    <location>
        <begin position="1"/>
        <end position="32"/>
    </location>
</feature>
<dbReference type="OrthoDB" id="10257301at2759"/>
<feature type="repeat" description="WD" evidence="4">
    <location>
        <begin position="526"/>
        <end position="567"/>
    </location>
</feature>
<evidence type="ECO:0000256" key="5">
    <source>
        <dbReference type="SAM" id="MobiDB-lite"/>
    </source>
</evidence>
<dbReference type="GO" id="GO:0005634">
    <property type="term" value="C:nucleus"/>
    <property type="evidence" value="ECO:0007669"/>
    <property type="project" value="InterPro"/>
</dbReference>
<dbReference type="SMART" id="SM00320">
    <property type="entry name" value="WD40"/>
    <property type="match status" value="5"/>
</dbReference>
<dbReference type="PROSITE" id="PS00678">
    <property type="entry name" value="WD_REPEATS_1"/>
    <property type="match status" value="2"/>
</dbReference>
<dbReference type="SUPFAM" id="SSF50978">
    <property type="entry name" value="WD40 repeat-like"/>
    <property type="match status" value="1"/>
</dbReference>
<evidence type="ECO:0000313" key="6">
    <source>
        <dbReference type="EMBL" id="TPX78589.1"/>
    </source>
</evidence>
<dbReference type="PROSITE" id="PS50294">
    <property type="entry name" value="WD_REPEATS_REGION"/>
    <property type="match status" value="1"/>
</dbReference>
<keyword evidence="7" id="KW-1185">Reference proteome</keyword>
<keyword evidence="3" id="KW-0677">Repeat</keyword>
<organism evidence="6 7">
    <name type="scientific">Chytriomyces confervae</name>
    <dbReference type="NCBI Taxonomy" id="246404"/>
    <lineage>
        <taxon>Eukaryota</taxon>
        <taxon>Fungi</taxon>
        <taxon>Fungi incertae sedis</taxon>
        <taxon>Chytridiomycota</taxon>
        <taxon>Chytridiomycota incertae sedis</taxon>
        <taxon>Chytridiomycetes</taxon>
        <taxon>Chytridiales</taxon>
        <taxon>Chytriomycetaceae</taxon>
        <taxon>Chytriomyces</taxon>
    </lineage>
</organism>
<evidence type="ECO:0000256" key="1">
    <source>
        <dbReference type="ARBA" id="ARBA00005969"/>
    </source>
</evidence>
<dbReference type="InterPro" id="IPR015943">
    <property type="entry name" value="WD40/YVTN_repeat-like_dom_sf"/>
</dbReference>
<dbReference type="AlphaFoldDB" id="A0A507FQ89"/>
<name>A0A507FQ89_9FUNG</name>
<dbReference type="STRING" id="246404.A0A507FQ89"/>
<feature type="compositionally biased region" description="Basic residues" evidence="5">
    <location>
        <begin position="1"/>
        <end position="11"/>
    </location>
</feature>
<feature type="repeat" description="WD" evidence="4">
    <location>
        <begin position="568"/>
        <end position="609"/>
    </location>
</feature>
<dbReference type="GO" id="GO:0005667">
    <property type="term" value="C:transcription regulator complex"/>
    <property type="evidence" value="ECO:0007669"/>
    <property type="project" value="TreeGrafter"/>
</dbReference>
<dbReference type="InterPro" id="IPR009146">
    <property type="entry name" value="Groucho_enhance"/>
</dbReference>
<evidence type="ECO:0000256" key="2">
    <source>
        <dbReference type="ARBA" id="ARBA00022574"/>
    </source>
</evidence>
<feature type="compositionally biased region" description="Polar residues" evidence="5">
    <location>
        <begin position="185"/>
        <end position="209"/>
    </location>
</feature>
<keyword evidence="2 4" id="KW-0853">WD repeat</keyword>
<dbReference type="InterPro" id="IPR001680">
    <property type="entry name" value="WD40_rpt"/>
</dbReference>
<dbReference type="GO" id="GO:0003714">
    <property type="term" value="F:transcription corepressor activity"/>
    <property type="evidence" value="ECO:0007669"/>
    <property type="project" value="TreeGrafter"/>
</dbReference>
<gene>
    <name evidence="6" type="ORF">CcCBS67573_g00184</name>
</gene>
<dbReference type="PANTHER" id="PTHR10814:SF21">
    <property type="entry name" value="PROTEIN GROUCHO"/>
    <property type="match status" value="1"/>
</dbReference>
<dbReference type="PROSITE" id="PS50082">
    <property type="entry name" value="WD_REPEATS_2"/>
    <property type="match status" value="2"/>
</dbReference>
<dbReference type="InterPro" id="IPR036322">
    <property type="entry name" value="WD40_repeat_dom_sf"/>
</dbReference>
<accession>A0A507FQ89</accession>
<dbReference type="PANTHER" id="PTHR10814">
    <property type="entry name" value="TRANSDUCIN-LIKE ENHANCER PROTEIN"/>
    <property type="match status" value="1"/>
</dbReference>
<feature type="compositionally biased region" description="Polar residues" evidence="5">
    <location>
        <begin position="270"/>
        <end position="309"/>
    </location>
</feature>
<feature type="region of interest" description="Disordered" evidence="5">
    <location>
        <begin position="162"/>
        <end position="320"/>
    </location>
</feature>
<proteinExistence type="inferred from homology"/>
<protein>
    <submittedName>
        <fullName evidence="6">Uncharacterized protein</fullName>
    </submittedName>
</protein>
<feature type="compositionally biased region" description="Low complexity" evidence="5">
    <location>
        <begin position="257"/>
        <end position="269"/>
    </location>
</feature>